<accession>A0A0K9P7V5</accession>
<gene>
    <name evidence="1" type="ORF">ZOSMA_33G01120</name>
</gene>
<evidence type="ECO:0000313" key="1">
    <source>
        <dbReference type="EMBL" id="KMZ65079.1"/>
    </source>
</evidence>
<protein>
    <submittedName>
        <fullName evidence="1">Uncharacterized protein</fullName>
    </submittedName>
</protein>
<name>A0A0K9P7V5_ZOSMR</name>
<dbReference type="InterPro" id="IPR043459">
    <property type="entry name" value="NFD6/NOXY2-like"/>
</dbReference>
<dbReference type="AlphaFoldDB" id="A0A0K9P7V5"/>
<organism evidence="1 2">
    <name type="scientific">Zostera marina</name>
    <name type="common">Eelgrass</name>
    <dbReference type="NCBI Taxonomy" id="29655"/>
    <lineage>
        <taxon>Eukaryota</taxon>
        <taxon>Viridiplantae</taxon>
        <taxon>Streptophyta</taxon>
        <taxon>Embryophyta</taxon>
        <taxon>Tracheophyta</taxon>
        <taxon>Spermatophyta</taxon>
        <taxon>Magnoliopsida</taxon>
        <taxon>Liliopsida</taxon>
        <taxon>Zosteraceae</taxon>
        <taxon>Zostera</taxon>
    </lineage>
</organism>
<reference evidence="2" key="1">
    <citation type="journal article" date="2016" name="Nature">
        <title>The genome of the seagrass Zostera marina reveals angiosperm adaptation to the sea.</title>
        <authorList>
            <person name="Olsen J.L."/>
            <person name="Rouze P."/>
            <person name="Verhelst B."/>
            <person name="Lin Y.-C."/>
            <person name="Bayer T."/>
            <person name="Collen J."/>
            <person name="Dattolo E."/>
            <person name="De Paoli E."/>
            <person name="Dittami S."/>
            <person name="Maumus F."/>
            <person name="Michel G."/>
            <person name="Kersting A."/>
            <person name="Lauritano C."/>
            <person name="Lohaus R."/>
            <person name="Toepel M."/>
            <person name="Tonon T."/>
            <person name="Vanneste K."/>
            <person name="Amirebrahimi M."/>
            <person name="Brakel J."/>
            <person name="Bostroem C."/>
            <person name="Chovatia M."/>
            <person name="Grimwood J."/>
            <person name="Jenkins J.W."/>
            <person name="Jueterbock A."/>
            <person name="Mraz A."/>
            <person name="Stam W.T."/>
            <person name="Tice H."/>
            <person name="Bornberg-Bauer E."/>
            <person name="Green P.J."/>
            <person name="Pearson G.A."/>
            <person name="Procaccini G."/>
            <person name="Duarte C.M."/>
            <person name="Schmutz J."/>
            <person name="Reusch T.B.H."/>
            <person name="Van de Peer Y."/>
        </authorList>
    </citation>
    <scope>NUCLEOTIDE SEQUENCE [LARGE SCALE GENOMIC DNA]</scope>
    <source>
        <strain evidence="2">cv. Finnish</strain>
    </source>
</reference>
<dbReference type="PANTHER" id="PTHR33156">
    <property type="entry name" value="OS02G0230000 PROTEIN"/>
    <property type="match status" value="1"/>
</dbReference>
<proteinExistence type="predicted"/>
<dbReference type="EMBL" id="LFYR01001077">
    <property type="protein sequence ID" value="KMZ65079.1"/>
    <property type="molecule type" value="Genomic_DNA"/>
</dbReference>
<dbReference type="PANTHER" id="PTHR33156:SF59">
    <property type="entry name" value="PROTEIN NUCLEAR FUSION DEFECTIVE 6, CHLOROPLASTIC_MITOCHONDRIAL-LIKE"/>
    <property type="match status" value="1"/>
</dbReference>
<sequence>MATIAGRSILRASSSFRTVTSKIARPTRSATHLPKQSPTAARFFRSPVEMSCCVESMLPMYNATVSARLTSMLLATRDYRADNEDI</sequence>
<dbReference type="OrthoDB" id="736963at2759"/>
<dbReference type="OMA" id="SRRIFRC"/>
<comment type="caution">
    <text evidence="1">The sequence shown here is derived from an EMBL/GenBank/DDBJ whole genome shotgun (WGS) entry which is preliminary data.</text>
</comment>
<dbReference type="Proteomes" id="UP000036987">
    <property type="component" value="Unassembled WGS sequence"/>
</dbReference>
<keyword evidence="2" id="KW-1185">Reference proteome</keyword>
<evidence type="ECO:0000313" key="2">
    <source>
        <dbReference type="Proteomes" id="UP000036987"/>
    </source>
</evidence>